<dbReference type="SUPFAM" id="SSF53474">
    <property type="entry name" value="alpha/beta-Hydrolases"/>
    <property type="match status" value="1"/>
</dbReference>
<proteinExistence type="predicted"/>
<dbReference type="InterPro" id="IPR005645">
    <property type="entry name" value="FSH-like_dom"/>
</dbReference>
<dbReference type="GO" id="GO:0019748">
    <property type="term" value="P:secondary metabolic process"/>
    <property type="evidence" value="ECO:0007669"/>
    <property type="project" value="TreeGrafter"/>
</dbReference>
<feature type="domain" description="Serine hydrolase" evidence="2">
    <location>
        <begin position="15"/>
        <end position="156"/>
    </location>
</feature>
<dbReference type="InterPro" id="IPR029058">
    <property type="entry name" value="AB_hydrolase_fold"/>
</dbReference>
<dbReference type="Gene3D" id="3.40.50.1820">
    <property type="entry name" value="alpha/beta hydrolase"/>
    <property type="match status" value="1"/>
</dbReference>
<dbReference type="GO" id="GO:0005737">
    <property type="term" value="C:cytoplasm"/>
    <property type="evidence" value="ECO:0007669"/>
    <property type="project" value="TreeGrafter"/>
</dbReference>
<dbReference type="PANTHER" id="PTHR48070:SF6">
    <property type="entry name" value="ESTERASE OVCA2"/>
    <property type="match status" value="1"/>
</dbReference>
<keyword evidence="1 3" id="KW-0378">Hydrolase</keyword>
<evidence type="ECO:0000259" key="2">
    <source>
        <dbReference type="Pfam" id="PF03959"/>
    </source>
</evidence>
<dbReference type="Pfam" id="PF03959">
    <property type="entry name" value="FSH1"/>
    <property type="match status" value="1"/>
</dbReference>
<dbReference type="PANTHER" id="PTHR48070">
    <property type="entry name" value="ESTERASE OVCA2"/>
    <property type="match status" value="1"/>
</dbReference>
<dbReference type="EMBL" id="MG777508">
    <property type="protein sequence ID" value="AUW31367.1"/>
    <property type="molecule type" value="Genomic_DNA"/>
</dbReference>
<protein>
    <submittedName>
        <fullName evidence="3">Putative serine hydrolase</fullName>
    </submittedName>
</protein>
<dbReference type="InterPro" id="IPR050593">
    <property type="entry name" value="LovG"/>
</dbReference>
<reference evidence="4" key="2">
    <citation type="submission" date="2017-12" db="EMBL/GenBank/DDBJ databases">
        <title>Genome Sequencing Reveals a Rich Biosynthetic Potential.</title>
        <authorList>
            <person name="Bertrand R.L."/>
            <person name="Abdel-Hameed M.E."/>
            <person name="Sorensen J.L."/>
        </authorList>
    </citation>
    <scope>NUCLEOTIDE SEQUENCE</scope>
</reference>
<evidence type="ECO:0000256" key="1">
    <source>
        <dbReference type="ARBA" id="ARBA00022801"/>
    </source>
</evidence>
<evidence type="ECO:0000313" key="3">
    <source>
        <dbReference type="EMBL" id="ANM86525.1"/>
    </source>
</evidence>
<dbReference type="GO" id="GO:0005634">
    <property type="term" value="C:nucleus"/>
    <property type="evidence" value="ECO:0007669"/>
    <property type="project" value="TreeGrafter"/>
</dbReference>
<reference evidence="3" key="1">
    <citation type="submission" date="2016-05" db="EMBL/GenBank/DDBJ databases">
        <title>Lichen genome sequencing reveals its rich biosynthetic potential.</title>
        <authorList>
            <person name="Bertrand R.L."/>
            <person name="Abdel-Hameed M."/>
            <person name="Sorensen J.L."/>
        </authorList>
    </citation>
    <scope>NUCLEOTIDE SEQUENCE</scope>
</reference>
<dbReference type="GO" id="GO:0016787">
    <property type="term" value="F:hydrolase activity"/>
    <property type="evidence" value="ECO:0007669"/>
    <property type="project" value="UniProtKB-KW"/>
</dbReference>
<dbReference type="AlphaFoldDB" id="A0A1Z1C4L5"/>
<accession>A0A1Z1C4L5</accession>
<sequence>MYPPPHRCFHGAFPDENEVRESHRFLYDIIDDEGPFEGVLGFSQGAGVAASLLFEQAMQPDPERPEPLFKFAVFIGGTQPWDIYDPTSRHSKELQPLRPVYAAKYAARIDIPTAHIMGRKDVYRESAKSLVALCDARKAKVYDHQGPHMFPRGQTAMEDLTAAFDWVTDRATFQ</sequence>
<name>A0A1Z1C4L5_CLAUC</name>
<organism evidence="3">
    <name type="scientific">Cladonia uncialis subsp. uncialis</name>
    <dbReference type="NCBI Taxonomy" id="180999"/>
    <lineage>
        <taxon>Eukaryota</taxon>
        <taxon>Fungi</taxon>
        <taxon>Dikarya</taxon>
        <taxon>Ascomycota</taxon>
        <taxon>Pezizomycotina</taxon>
        <taxon>Lecanoromycetes</taxon>
        <taxon>OSLEUM clade</taxon>
        <taxon>Lecanoromycetidae</taxon>
        <taxon>Lecanorales</taxon>
        <taxon>Lecanorineae</taxon>
        <taxon>Cladoniaceae</taxon>
        <taxon>Cladonia</taxon>
    </lineage>
</organism>
<evidence type="ECO:0000313" key="4">
    <source>
        <dbReference type="EMBL" id="AUW31367.1"/>
    </source>
</evidence>
<dbReference type="EMBL" id="KX264271">
    <property type="protein sequence ID" value="ANM86525.1"/>
    <property type="molecule type" value="Genomic_DNA"/>
</dbReference>